<feature type="compositionally biased region" description="Polar residues" evidence="1">
    <location>
        <begin position="1388"/>
        <end position="1406"/>
    </location>
</feature>
<dbReference type="Proteomes" id="UP000249056">
    <property type="component" value="Unassembled WGS sequence"/>
</dbReference>
<feature type="region of interest" description="Disordered" evidence="1">
    <location>
        <begin position="1"/>
        <end position="73"/>
    </location>
</feature>
<feature type="region of interest" description="Disordered" evidence="1">
    <location>
        <begin position="255"/>
        <end position="279"/>
    </location>
</feature>
<feature type="compositionally biased region" description="Polar residues" evidence="1">
    <location>
        <begin position="255"/>
        <end position="264"/>
    </location>
</feature>
<evidence type="ECO:0000313" key="3">
    <source>
        <dbReference type="Proteomes" id="UP000249056"/>
    </source>
</evidence>
<feature type="region of interest" description="Disordered" evidence="1">
    <location>
        <begin position="1311"/>
        <end position="1406"/>
    </location>
</feature>
<feature type="compositionally biased region" description="Acidic residues" evidence="1">
    <location>
        <begin position="1368"/>
        <end position="1379"/>
    </location>
</feature>
<feature type="compositionally biased region" description="Polar residues" evidence="1">
    <location>
        <begin position="1344"/>
        <end position="1356"/>
    </location>
</feature>
<proteinExistence type="predicted"/>
<evidence type="ECO:0000256" key="1">
    <source>
        <dbReference type="SAM" id="MobiDB-lite"/>
    </source>
</evidence>
<organism evidence="2 3">
    <name type="scientific">Monilinia fructigena</name>
    <dbReference type="NCBI Taxonomy" id="38457"/>
    <lineage>
        <taxon>Eukaryota</taxon>
        <taxon>Fungi</taxon>
        <taxon>Dikarya</taxon>
        <taxon>Ascomycota</taxon>
        <taxon>Pezizomycotina</taxon>
        <taxon>Leotiomycetes</taxon>
        <taxon>Helotiales</taxon>
        <taxon>Sclerotiniaceae</taxon>
        <taxon>Monilinia</taxon>
    </lineage>
</organism>
<name>A0A395IZ23_9HELO</name>
<protein>
    <submittedName>
        <fullName evidence="2">Uncharacterized protein</fullName>
    </submittedName>
</protein>
<feature type="compositionally biased region" description="Polar residues" evidence="1">
    <location>
        <begin position="23"/>
        <end position="37"/>
    </location>
</feature>
<feature type="compositionally biased region" description="Polar residues" evidence="1">
    <location>
        <begin position="385"/>
        <end position="396"/>
    </location>
</feature>
<comment type="caution">
    <text evidence="2">The sequence shown here is derived from an EMBL/GenBank/DDBJ whole genome shotgun (WGS) entry which is preliminary data.</text>
</comment>
<feature type="region of interest" description="Disordered" evidence="1">
    <location>
        <begin position="385"/>
        <end position="405"/>
    </location>
</feature>
<accession>A0A395IZ23</accession>
<keyword evidence="3" id="KW-1185">Reference proteome</keyword>
<gene>
    <name evidence="2" type="ORF">DID88_003633</name>
</gene>
<dbReference type="EMBL" id="QKRW01000018">
    <property type="protein sequence ID" value="RAL63589.1"/>
    <property type="molecule type" value="Genomic_DNA"/>
</dbReference>
<reference evidence="2 3" key="1">
    <citation type="submission" date="2018-06" db="EMBL/GenBank/DDBJ databases">
        <title>Genome Sequence of the Brown Rot Fungal Pathogen Monilinia fructigena.</title>
        <authorList>
            <person name="Landi L."/>
            <person name="De Miccolis Angelini R.M."/>
            <person name="Pollastro S."/>
            <person name="Abate D."/>
            <person name="Faretra F."/>
            <person name="Romanazzi G."/>
        </authorList>
    </citation>
    <scope>NUCLEOTIDE SEQUENCE [LARGE SCALE GENOMIC DNA]</scope>
    <source>
        <strain evidence="2 3">Mfrg269</strain>
    </source>
</reference>
<feature type="region of interest" description="Disordered" evidence="1">
    <location>
        <begin position="418"/>
        <end position="438"/>
    </location>
</feature>
<evidence type="ECO:0000313" key="2">
    <source>
        <dbReference type="EMBL" id="RAL63589.1"/>
    </source>
</evidence>
<sequence>MSSISFQTPEKMIDENKPLPGTRTPNSHNIQDLGRTSSQKRARQIFDSLRSLKSRGKPSNDAEEEDAQSVENCSPIRRRNSTWDLFGNIRSRKSNNFGIPENERPLTTTPLKLEPEINQTSELLPKRRKSLINILGSISNMASPRRVANSRENLLHEEVLPAYCGEDVFAEKLAKELVDLNLDCLNRTHASTSDGHSTFPNERSSGSCSLEADHNQTTDNFKIQQLEDLLNDQDRYEAKSWTSQAQTLQNEAFSEQLASQTPTTDGDRSKTPDSSQFIDTTSSIIFSAEKPEPFEIIYREEKRPIITIREVTSDSNFSFAYEDPIAPSPPTWQDAAKSRNSMLKSGARLPDQDSAPYVQEVEPLFVNQHEKRKSYWQGSEPTTFITEESNQQSLLPTHNGERKDQFEDSIEPFSVNLTEKQKNQRQSSSSNSFNAEESDLQRIARSIKQTVDKMTKNLHLSSFSEETTEEWEDELPEIENYPSELEYKYGLFYDENLDSLTQTIEDFCIKTEEKIPTGKMISKNISSFKDMESLAGPIFVRYPQSDVSWSRVQYFPTGSLALLEIRKRNQGEYSDTITYCPEESCIYVHLWGKLPKLERDLRVRVIYPETKTQGARTQIYDNGDLAIADMAQQNLGASSEIRYNPSERCFQVYKSDDVESPNCSIRVDYPETKTRSSRTQIYSNKYLAMTDICQQSHGEFSEVRYNPSERRFRVFTWGEDIDSSDRYIHMDFKEPETEWDVHADHNETKTRCATRQLYETEDLVTAEIDRINNGEFSRFVYSSPDRSFCVEAQPEVFERPYRAREPAWRPTLSPLGDRDEDEQDLPDFSDLEDEFQVVVTESLRSLSPGIQSQEGVGELTGDDNSGGNDMSLCVEAGTPRKAENEFVAEVFMGNQCSNYTPLLRGSKQILQYLDSLDSRDSAGKILNTEADLQPDRRIATKAWAESRSTNKIPQASRGRVDEPLTQVSCSNYHDDHSDNETTPIGIEIFEVGSRENSNASITPGYQLSNADIFGEDKKRGDSIIHEVSEDSRENTDSNVNENIIFDLGPDAVHGRERSNAICGGNIMAPLFEEMLNSEGSPAVMSSDRLIESLYILPIDNVDLYEENAGCGDPKLSCSTQVDENIAAFSTDVDLTMCVPRPVDRSPKSINATIPTEKIDTHLWSANLTESDVGGETDQAGFGPGLYFETQPPFENIHTVPAYTASSAHGQPSLETLSVSASNMEHVKQSGIDEGDTRNLPSKRAEVEDTALLVEAVSQEYIDNEVSPLTTMKDHSTRIPTLVNIFHSRRMMSPTISPASSRPFLNRCSSPIQIPTSSKRGENLTPRIVTPSGKVYSPAKEEQDISNPIQRVQTPGTSLGDYINKDMSGDETDISDGFGEELEKMGIKNYSSRDSNGSISLGESDSY</sequence>
<feature type="region of interest" description="Disordered" evidence="1">
    <location>
        <begin position="190"/>
        <end position="213"/>
    </location>
</feature>
<dbReference type="OrthoDB" id="3515394at2759"/>
<feature type="compositionally biased region" description="Polar residues" evidence="1">
    <location>
        <begin position="190"/>
        <end position="208"/>
    </location>
</feature>
<feature type="compositionally biased region" description="Low complexity" evidence="1">
    <location>
        <begin position="424"/>
        <end position="435"/>
    </location>
</feature>